<name>A0A6J4PS21_9ACTN</name>
<gene>
    <name evidence="9" type="ORF">AVDCRST_MAG01-01-2207</name>
</gene>
<dbReference type="InterPro" id="IPR036396">
    <property type="entry name" value="Cyt_P450_sf"/>
</dbReference>
<dbReference type="GO" id="GO:0020037">
    <property type="term" value="F:heme binding"/>
    <property type="evidence" value="ECO:0007669"/>
    <property type="project" value="InterPro"/>
</dbReference>
<evidence type="ECO:0000256" key="7">
    <source>
        <dbReference type="PIRSR" id="PIRSR602403-1"/>
    </source>
</evidence>
<reference evidence="9" key="1">
    <citation type="submission" date="2020-02" db="EMBL/GenBank/DDBJ databases">
        <authorList>
            <person name="Meier V. D."/>
        </authorList>
    </citation>
    <scope>NUCLEOTIDE SEQUENCE</scope>
    <source>
        <strain evidence="9">AVDCRST_MAG01</strain>
    </source>
</reference>
<dbReference type="GO" id="GO:0016705">
    <property type="term" value="F:oxidoreductase activity, acting on paired donors, with incorporation or reduction of molecular oxygen"/>
    <property type="evidence" value="ECO:0007669"/>
    <property type="project" value="InterPro"/>
</dbReference>
<dbReference type="InterPro" id="IPR017972">
    <property type="entry name" value="Cyt_P450_CS"/>
</dbReference>
<evidence type="ECO:0000256" key="6">
    <source>
        <dbReference type="ARBA" id="ARBA00023033"/>
    </source>
</evidence>
<keyword evidence="5 7" id="KW-0408">Iron</keyword>
<evidence type="ECO:0000256" key="4">
    <source>
        <dbReference type="ARBA" id="ARBA00023002"/>
    </source>
</evidence>
<dbReference type="PRINTS" id="PR00465">
    <property type="entry name" value="EP450IV"/>
</dbReference>
<evidence type="ECO:0000256" key="2">
    <source>
        <dbReference type="ARBA" id="ARBA00022617"/>
    </source>
</evidence>
<dbReference type="InterPro" id="IPR001128">
    <property type="entry name" value="Cyt_P450"/>
</dbReference>
<dbReference type="Gene3D" id="1.10.630.10">
    <property type="entry name" value="Cytochrome P450"/>
    <property type="match status" value="1"/>
</dbReference>
<sequence>VVDETLRLYPPAWITNRQAIAEDEILGHRIPAKSFVSLSPYVLHRHPDFWERPDAFDPERFAPGRDNGRPRFAYFPFGGGPRQCIGQSMALVEAQLVLATVLARCRLRPASHRPVEAEALATLRPRDGLRMIVEAA</sequence>
<comment type="cofactor">
    <cofactor evidence="7">
        <name>heme</name>
        <dbReference type="ChEBI" id="CHEBI:30413"/>
    </cofactor>
</comment>
<evidence type="ECO:0000256" key="3">
    <source>
        <dbReference type="ARBA" id="ARBA00022723"/>
    </source>
</evidence>
<feature type="binding site" description="axial binding residue" evidence="7">
    <location>
        <position position="84"/>
    </location>
    <ligand>
        <name>heme</name>
        <dbReference type="ChEBI" id="CHEBI:30413"/>
    </ligand>
    <ligandPart>
        <name>Fe</name>
        <dbReference type="ChEBI" id="CHEBI:18248"/>
    </ligandPart>
</feature>
<dbReference type="EMBL" id="CADCUW010000309">
    <property type="protein sequence ID" value="CAA9420127.1"/>
    <property type="molecule type" value="Genomic_DNA"/>
</dbReference>
<organism evidence="9">
    <name type="scientific">uncultured Rubrobacteraceae bacterium</name>
    <dbReference type="NCBI Taxonomy" id="349277"/>
    <lineage>
        <taxon>Bacteria</taxon>
        <taxon>Bacillati</taxon>
        <taxon>Actinomycetota</taxon>
        <taxon>Rubrobacteria</taxon>
        <taxon>Rubrobacterales</taxon>
        <taxon>Rubrobacteraceae</taxon>
        <taxon>environmental samples</taxon>
    </lineage>
</organism>
<dbReference type="AlphaFoldDB" id="A0A6J4PS21"/>
<feature type="non-terminal residue" evidence="9">
    <location>
        <position position="1"/>
    </location>
</feature>
<dbReference type="SUPFAM" id="SSF48264">
    <property type="entry name" value="Cytochrome P450"/>
    <property type="match status" value="1"/>
</dbReference>
<comment type="similarity">
    <text evidence="1 8">Belongs to the cytochrome P450 family.</text>
</comment>
<dbReference type="PROSITE" id="PS00086">
    <property type="entry name" value="CYTOCHROME_P450"/>
    <property type="match status" value="1"/>
</dbReference>
<accession>A0A6J4PS21</accession>
<evidence type="ECO:0000256" key="1">
    <source>
        <dbReference type="ARBA" id="ARBA00010617"/>
    </source>
</evidence>
<dbReference type="PANTHER" id="PTHR24291:SF50">
    <property type="entry name" value="BIFUNCTIONAL ALBAFLAVENONE MONOOXYGENASE_TERPENE SYNTHASE"/>
    <property type="match status" value="1"/>
</dbReference>
<evidence type="ECO:0000313" key="9">
    <source>
        <dbReference type="EMBL" id="CAA9420127.1"/>
    </source>
</evidence>
<protein>
    <submittedName>
        <fullName evidence="9">Cytochrome P450</fullName>
    </submittedName>
</protein>
<dbReference type="Pfam" id="PF00067">
    <property type="entry name" value="p450"/>
    <property type="match status" value="1"/>
</dbReference>
<dbReference type="InterPro" id="IPR050196">
    <property type="entry name" value="Cytochrome_P450_Monoox"/>
</dbReference>
<evidence type="ECO:0000256" key="5">
    <source>
        <dbReference type="ARBA" id="ARBA00023004"/>
    </source>
</evidence>
<keyword evidence="6 8" id="KW-0503">Monooxygenase</keyword>
<dbReference type="GO" id="GO:0004497">
    <property type="term" value="F:monooxygenase activity"/>
    <property type="evidence" value="ECO:0007669"/>
    <property type="project" value="UniProtKB-KW"/>
</dbReference>
<dbReference type="PANTHER" id="PTHR24291">
    <property type="entry name" value="CYTOCHROME P450 FAMILY 4"/>
    <property type="match status" value="1"/>
</dbReference>
<keyword evidence="4 8" id="KW-0560">Oxidoreductase</keyword>
<keyword evidence="2 7" id="KW-0349">Heme</keyword>
<dbReference type="GO" id="GO:0005506">
    <property type="term" value="F:iron ion binding"/>
    <property type="evidence" value="ECO:0007669"/>
    <property type="project" value="InterPro"/>
</dbReference>
<proteinExistence type="inferred from homology"/>
<keyword evidence="3 7" id="KW-0479">Metal-binding</keyword>
<dbReference type="InterPro" id="IPR002403">
    <property type="entry name" value="Cyt_P450_E_grp-IV"/>
</dbReference>
<evidence type="ECO:0000256" key="8">
    <source>
        <dbReference type="RuleBase" id="RU000461"/>
    </source>
</evidence>